<dbReference type="AlphaFoldDB" id="A0AAD4QWB5"/>
<accession>A0AAD4QWB5</accession>
<dbReference type="Proteomes" id="UP001201812">
    <property type="component" value="Unassembled WGS sequence"/>
</dbReference>
<name>A0AAD4QWB5_9BILA</name>
<keyword evidence="2" id="KW-1185">Reference proteome</keyword>
<comment type="caution">
    <text evidence="1">The sequence shown here is derived from an EMBL/GenBank/DDBJ whole genome shotgun (WGS) entry which is preliminary data.</text>
</comment>
<dbReference type="EMBL" id="JAKKPZ010000154">
    <property type="protein sequence ID" value="KAI1700164.1"/>
    <property type="molecule type" value="Genomic_DNA"/>
</dbReference>
<reference evidence="1" key="1">
    <citation type="submission" date="2022-01" db="EMBL/GenBank/DDBJ databases">
        <title>Genome Sequence Resource for Two Populations of Ditylenchus destructor, the Migratory Endoparasitic Phytonematode.</title>
        <authorList>
            <person name="Zhang H."/>
            <person name="Lin R."/>
            <person name="Xie B."/>
        </authorList>
    </citation>
    <scope>NUCLEOTIDE SEQUENCE</scope>
    <source>
        <strain evidence="1">BazhouSP</strain>
    </source>
</reference>
<organism evidence="1 2">
    <name type="scientific">Ditylenchus destructor</name>
    <dbReference type="NCBI Taxonomy" id="166010"/>
    <lineage>
        <taxon>Eukaryota</taxon>
        <taxon>Metazoa</taxon>
        <taxon>Ecdysozoa</taxon>
        <taxon>Nematoda</taxon>
        <taxon>Chromadorea</taxon>
        <taxon>Rhabditida</taxon>
        <taxon>Tylenchina</taxon>
        <taxon>Tylenchomorpha</taxon>
        <taxon>Sphaerularioidea</taxon>
        <taxon>Anguinidae</taxon>
        <taxon>Anguininae</taxon>
        <taxon>Ditylenchus</taxon>
    </lineage>
</organism>
<gene>
    <name evidence="1" type="ORF">DdX_16885</name>
</gene>
<protein>
    <submittedName>
        <fullName evidence="1">Uncharacterized protein</fullName>
    </submittedName>
</protein>
<evidence type="ECO:0000313" key="1">
    <source>
        <dbReference type="EMBL" id="KAI1700164.1"/>
    </source>
</evidence>
<evidence type="ECO:0000313" key="2">
    <source>
        <dbReference type="Proteomes" id="UP001201812"/>
    </source>
</evidence>
<sequence length="74" mass="8672">MPAIMKRCKKELQRSATINGALKLWLAQQYNFSNLQKEFVQQYRTVEDAKKLKSEPEYKHLDANTLALLFNTII</sequence>
<proteinExistence type="predicted"/>